<feature type="transmembrane region" description="Helical" evidence="6">
    <location>
        <begin position="149"/>
        <end position="172"/>
    </location>
</feature>
<protein>
    <submittedName>
        <fullName evidence="7">Cadaverine/lysine antiporter</fullName>
    </submittedName>
</protein>
<dbReference type="RefSeq" id="WP_237359890.1">
    <property type="nucleotide sequence ID" value="NZ_CAKLDM010000001.1"/>
</dbReference>
<comment type="caution">
    <text evidence="7">The sequence shown here is derived from an EMBL/GenBank/DDBJ whole genome shotgun (WGS) entry which is preliminary data.</text>
</comment>
<proteinExistence type="predicted"/>
<feature type="transmembrane region" description="Helical" evidence="6">
    <location>
        <begin position="224"/>
        <end position="242"/>
    </location>
</feature>
<gene>
    <name evidence="7" type="primary">cadB_1</name>
    <name evidence="7" type="ORF">VMF7928_00486</name>
</gene>
<organism evidence="7 8">
    <name type="scientific">Vibrio marisflavi CECT 7928</name>
    <dbReference type="NCBI Taxonomy" id="634439"/>
    <lineage>
        <taxon>Bacteria</taxon>
        <taxon>Pseudomonadati</taxon>
        <taxon>Pseudomonadota</taxon>
        <taxon>Gammaproteobacteria</taxon>
        <taxon>Vibrionales</taxon>
        <taxon>Vibrionaceae</taxon>
        <taxon>Vibrio</taxon>
    </lineage>
</organism>
<evidence type="ECO:0000256" key="4">
    <source>
        <dbReference type="ARBA" id="ARBA00022989"/>
    </source>
</evidence>
<feature type="transmembrane region" description="Helical" evidence="6">
    <location>
        <begin position="192"/>
        <end position="212"/>
    </location>
</feature>
<dbReference type="InterPro" id="IPR002293">
    <property type="entry name" value="AA/rel_permease1"/>
</dbReference>
<feature type="transmembrane region" description="Helical" evidence="6">
    <location>
        <begin position="12"/>
        <end position="31"/>
    </location>
</feature>
<evidence type="ECO:0000256" key="1">
    <source>
        <dbReference type="ARBA" id="ARBA00004651"/>
    </source>
</evidence>
<dbReference type="Gene3D" id="1.20.1740.10">
    <property type="entry name" value="Amino acid/polyamine transporter I"/>
    <property type="match status" value="1"/>
</dbReference>
<dbReference type="Pfam" id="PF13520">
    <property type="entry name" value="AA_permease_2"/>
    <property type="match status" value="1"/>
</dbReference>
<feature type="transmembrane region" description="Helical" evidence="6">
    <location>
        <begin position="407"/>
        <end position="426"/>
    </location>
</feature>
<comment type="subcellular location">
    <subcellularLocation>
        <location evidence="1">Cell membrane</location>
        <topology evidence="1">Multi-pass membrane protein</topology>
    </subcellularLocation>
</comment>
<dbReference type="PANTHER" id="PTHR42770">
    <property type="entry name" value="AMINO ACID TRANSPORTER-RELATED"/>
    <property type="match status" value="1"/>
</dbReference>
<evidence type="ECO:0000256" key="6">
    <source>
        <dbReference type="SAM" id="Phobius"/>
    </source>
</evidence>
<feature type="transmembrane region" description="Helical" evidence="6">
    <location>
        <begin position="121"/>
        <end position="142"/>
    </location>
</feature>
<evidence type="ECO:0000313" key="8">
    <source>
        <dbReference type="Proteomes" id="UP000838748"/>
    </source>
</evidence>
<keyword evidence="8" id="KW-1185">Reference proteome</keyword>
<feature type="transmembrane region" description="Helical" evidence="6">
    <location>
        <begin position="289"/>
        <end position="312"/>
    </location>
</feature>
<keyword evidence="3 6" id="KW-0812">Transmembrane</keyword>
<evidence type="ECO:0000256" key="3">
    <source>
        <dbReference type="ARBA" id="ARBA00022692"/>
    </source>
</evidence>
<name>A0ABM8ZZP2_9VIBR</name>
<keyword evidence="5 6" id="KW-0472">Membrane</keyword>
<feature type="transmembrane region" description="Helical" evidence="6">
    <location>
        <begin position="375"/>
        <end position="395"/>
    </location>
</feature>
<keyword evidence="4 6" id="KW-1133">Transmembrane helix</keyword>
<sequence>MTVSKTAKQIGVIGATGVVAGNMMGTGIALLPSSLASIGSITIISWIITTIGALALAYGFSVLGNKDPQEGGPVAYSSELSPALGYQSGLLYFHAGWVGNLAMALAGVDYLSVFFPALTQPLYGGIATVIVIWLLSFVNLLGSAWMSRLITIAIVGILTPVVITGTVGWLTFNPATFAANWHIHAHVSSSSAVLSGVILCIWAFLGVESASVNAGLVKNPRRTIPLATMLGTAIAALVYIASSTAISGMFPASDVAASGAPFSLALSHIFDSLAPAGISAATEHSMSLWIGYIVSALTAFACLISLGTWIMMIAQAASRSAKDGVLPKVFSEVNEKNIPVKGIFIQAILSTVLMAVVSLIGVISKENSQDMFGMIASVTVLFSVFPYFYSMIQWIKVERMTAKTAKHAIFPIVMAVIAIAWCFTALTGASFAILVTAVLLINAMFILYAGKDRTQLEKNMAELRHNLDSATHS</sequence>
<feature type="transmembrane region" description="Helical" evidence="6">
    <location>
        <begin position="37"/>
        <end position="60"/>
    </location>
</feature>
<dbReference type="EMBL" id="CAKLDM010000001">
    <property type="protein sequence ID" value="CAH0536535.1"/>
    <property type="molecule type" value="Genomic_DNA"/>
</dbReference>
<evidence type="ECO:0000256" key="5">
    <source>
        <dbReference type="ARBA" id="ARBA00023136"/>
    </source>
</evidence>
<feature type="transmembrane region" description="Helical" evidence="6">
    <location>
        <begin position="432"/>
        <end position="450"/>
    </location>
</feature>
<dbReference type="InterPro" id="IPR050367">
    <property type="entry name" value="APC_superfamily"/>
</dbReference>
<keyword evidence="2" id="KW-1003">Cell membrane</keyword>
<reference evidence="7" key="1">
    <citation type="submission" date="2021-11" db="EMBL/GenBank/DDBJ databases">
        <authorList>
            <person name="Rodrigo-Torres L."/>
            <person name="Arahal R. D."/>
            <person name="Lucena T."/>
        </authorList>
    </citation>
    <scope>NUCLEOTIDE SEQUENCE</scope>
    <source>
        <strain evidence="7">CECT 7928</strain>
    </source>
</reference>
<evidence type="ECO:0000313" key="7">
    <source>
        <dbReference type="EMBL" id="CAH0536535.1"/>
    </source>
</evidence>
<evidence type="ECO:0000256" key="2">
    <source>
        <dbReference type="ARBA" id="ARBA00022475"/>
    </source>
</evidence>
<dbReference type="Proteomes" id="UP000838748">
    <property type="component" value="Unassembled WGS sequence"/>
</dbReference>
<feature type="transmembrane region" description="Helical" evidence="6">
    <location>
        <begin position="343"/>
        <end position="363"/>
    </location>
</feature>
<dbReference type="PIRSF" id="PIRSF006060">
    <property type="entry name" value="AA_transporter"/>
    <property type="match status" value="1"/>
</dbReference>
<dbReference type="PANTHER" id="PTHR42770:SF5">
    <property type="entry name" value="CADAVERINE_LYSINE ANTIPORTER"/>
    <property type="match status" value="1"/>
</dbReference>
<accession>A0ABM8ZZP2</accession>
<feature type="transmembrane region" description="Helical" evidence="6">
    <location>
        <begin position="90"/>
        <end position="115"/>
    </location>
</feature>